<dbReference type="GO" id="GO:0006529">
    <property type="term" value="P:asparagine biosynthetic process"/>
    <property type="evidence" value="ECO:0007669"/>
    <property type="project" value="InterPro"/>
</dbReference>
<protein>
    <submittedName>
        <fullName evidence="7">Glycosyltransferase</fullName>
    </submittedName>
</protein>
<feature type="region of interest" description="Disordered" evidence="3">
    <location>
        <begin position="411"/>
        <end position="431"/>
    </location>
</feature>
<dbReference type="Gene3D" id="3.40.50.2000">
    <property type="entry name" value="Glycogen Phosphorylase B"/>
    <property type="match status" value="3"/>
</dbReference>
<dbReference type="SUPFAM" id="SSF53756">
    <property type="entry name" value="UDP-Glycosyltransferase/glycogen phosphorylase"/>
    <property type="match status" value="2"/>
</dbReference>
<feature type="domain" description="Glycosyl transferase family 1" evidence="4">
    <location>
        <begin position="638"/>
        <end position="796"/>
    </location>
</feature>
<feature type="domain" description="Asparagine synthetase" evidence="5">
    <location>
        <begin position="9"/>
        <end position="121"/>
    </location>
</feature>
<evidence type="ECO:0000259" key="6">
    <source>
        <dbReference type="Pfam" id="PF13439"/>
    </source>
</evidence>
<keyword evidence="1" id="KW-0328">Glycosyltransferase</keyword>
<dbReference type="Gene3D" id="3.40.50.620">
    <property type="entry name" value="HUPs"/>
    <property type="match status" value="1"/>
</dbReference>
<dbReference type="EMBL" id="DTGR01000009">
    <property type="protein sequence ID" value="HHS28147.1"/>
    <property type="molecule type" value="Genomic_DNA"/>
</dbReference>
<feature type="domain" description="Glycosyltransferase subfamily 4-like N-terminal" evidence="6">
    <location>
        <begin position="449"/>
        <end position="617"/>
    </location>
</feature>
<dbReference type="InterPro" id="IPR001296">
    <property type="entry name" value="Glyco_trans_1"/>
</dbReference>
<dbReference type="CDD" id="cd03789">
    <property type="entry name" value="GT9_LPS_heptosyltransferase"/>
    <property type="match status" value="1"/>
</dbReference>
<name>A0A7V6A0S9_9BACT</name>
<sequence length="818" mass="89475">MTRAKAWRFLDQEVASFILALPVKRRLGWRQGKLVLSEAMRDLLPQHISWSRKRPFQLPIDDWLRSEWRPLVQDVLLDGRSGERGWIDAREVRRLLEEHLAGRTSHGRRLYQLLILELWARAILDREAAEPAPASVEDCARELDPTRPLRKVAIIALAGIGDTLRLTPGISQLGRTDPNISVTMYVAQGRQTEQILAGLPPVERQVPQWSLSMRLSGLFWRQPQPYNPSQRDVGRQDSLAFCKLLGVAPPGALRPQMAPPLWEEGGLRRARSKLTRLPRPILAVNAVAGSDIPQRQYPLGKLAQVLCELIQRGVINSVALLGDSYSRSRHGPLGEVLGSRALDFSGTLSLASTAVVMAQCDAVLTIDGGLLHLALATSLPVAALYGPTEIFSGDPRGLPGGVPVSGVPFARGNRLGGRGSSQNHRSQRSRRRTTGLLKVVVLSPAVELGGAERSLLTFLKAAPGKLLKARVILPREGPLGQALTKVGVPWEVVPMPQAVRQFTRHPAGRFPLWSPVGVLQGVMYAARLRSRLTSLAPEVIYTNGIKSHVFGALLRPWVRGRIVRHLRDFWEGGYVGFLADRGPHVIIANSRATAKGLQKYLKQPEKITVVHNAVDPEEFSPVGPRPLPDIWGGFPLRVGMVAGFARWKGHALFVEAAGIVAKKFPRAGFFVVGGEIYDSGVEVGFADYLNRLVSQAGLWGRVIFTGFQTEVAPWYRILDVVVNASLKPEPFGRSLLEAMACGRAVAGPRSGGVPEFIQHGKNGLLCEPGDANELGAAILALLQEPMLRKRLGTGGRDTATAHFTPEAHANAVVRSFFS</sequence>
<dbReference type="GO" id="GO:0016757">
    <property type="term" value="F:glycosyltransferase activity"/>
    <property type="evidence" value="ECO:0007669"/>
    <property type="project" value="UniProtKB-KW"/>
</dbReference>
<dbReference type="InterPro" id="IPR014729">
    <property type="entry name" value="Rossmann-like_a/b/a_fold"/>
</dbReference>
<dbReference type="PANTHER" id="PTHR12526:SF510">
    <property type="entry name" value="D-INOSITOL 3-PHOSPHATE GLYCOSYLTRANSFERASE"/>
    <property type="match status" value="1"/>
</dbReference>
<reference evidence="7" key="1">
    <citation type="journal article" date="2020" name="mSystems">
        <title>Genome- and Community-Level Interaction Insights into Carbon Utilization and Element Cycling Functions of Hydrothermarchaeota in Hydrothermal Sediment.</title>
        <authorList>
            <person name="Zhou Z."/>
            <person name="Liu Y."/>
            <person name="Xu W."/>
            <person name="Pan J."/>
            <person name="Luo Z.H."/>
            <person name="Li M."/>
        </authorList>
    </citation>
    <scope>NUCLEOTIDE SEQUENCE [LARGE SCALE GENOMIC DNA]</scope>
    <source>
        <strain evidence="7">SpSt-767</strain>
    </source>
</reference>
<evidence type="ECO:0000259" key="5">
    <source>
        <dbReference type="Pfam" id="PF00733"/>
    </source>
</evidence>
<keyword evidence="2 7" id="KW-0808">Transferase</keyword>
<accession>A0A7V6A0S9</accession>
<gene>
    <name evidence="7" type="ORF">ENV52_00390</name>
</gene>
<dbReference type="InterPro" id="IPR028098">
    <property type="entry name" value="Glyco_trans_4-like_N"/>
</dbReference>
<proteinExistence type="predicted"/>
<organism evidence="7">
    <name type="scientific">Desulfobacca acetoxidans</name>
    <dbReference type="NCBI Taxonomy" id="60893"/>
    <lineage>
        <taxon>Bacteria</taxon>
        <taxon>Pseudomonadati</taxon>
        <taxon>Thermodesulfobacteriota</taxon>
        <taxon>Desulfobaccia</taxon>
        <taxon>Desulfobaccales</taxon>
        <taxon>Desulfobaccaceae</taxon>
        <taxon>Desulfobacca</taxon>
    </lineage>
</organism>
<dbReference type="Pfam" id="PF01075">
    <property type="entry name" value="Glyco_transf_9"/>
    <property type="match status" value="1"/>
</dbReference>
<evidence type="ECO:0000256" key="3">
    <source>
        <dbReference type="SAM" id="MobiDB-lite"/>
    </source>
</evidence>
<dbReference type="CDD" id="cd03801">
    <property type="entry name" value="GT4_PimA-like"/>
    <property type="match status" value="1"/>
</dbReference>
<dbReference type="AlphaFoldDB" id="A0A7V6A0S9"/>
<evidence type="ECO:0000259" key="4">
    <source>
        <dbReference type="Pfam" id="PF00534"/>
    </source>
</evidence>
<dbReference type="Pfam" id="PF00534">
    <property type="entry name" value="Glycos_transf_1"/>
    <property type="match status" value="1"/>
</dbReference>
<dbReference type="InterPro" id="IPR001962">
    <property type="entry name" value="Asn_synthase"/>
</dbReference>
<dbReference type="Pfam" id="PF00733">
    <property type="entry name" value="Asn_synthase"/>
    <property type="match status" value="1"/>
</dbReference>
<dbReference type="PANTHER" id="PTHR12526">
    <property type="entry name" value="GLYCOSYLTRANSFERASE"/>
    <property type="match status" value="1"/>
</dbReference>
<comment type="caution">
    <text evidence="7">The sequence shown here is derived from an EMBL/GenBank/DDBJ whole genome shotgun (WGS) entry which is preliminary data.</text>
</comment>
<evidence type="ECO:0000313" key="7">
    <source>
        <dbReference type="EMBL" id="HHS28147.1"/>
    </source>
</evidence>
<dbReference type="InterPro" id="IPR002201">
    <property type="entry name" value="Glyco_trans_9"/>
</dbReference>
<evidence type="ECO:0000256" key="2">
    <source>
        <dbReference type="ARBA" id="ARBA00022679"/>
    </source>
</evidence>
<dbReference type="Pfam" id="PF13439">
    <property type="entry name" value="Glyco_transf_4"/>
    <property type="match status" value="1"/>
</dbReference>
<dbReference type="SUPFAM" id="SSF52402">
    <property type="entry name" value="Adenine nucleotide alpha hydrolases-like"/>
    <property type="match status" value="1"/>
</dbReference>
<dbReference type="GO" id="GO:0004066">
    <property type="term" value="F:asparagine synthase (glutamine-hydrolyzing) activity"/>
    <property type="evidence" value="ECO:0007669"/>
    <property type="project" value="InterPro"/>
</dbReference>
<evidence type="ECO:0000256" key="1">
    <source>
        <dbReference type="ARBA" id="ARBA00022676"/>
    </source>
</evidence>